<evidence type="ECO:0000256" key="1">
    <source>
        <dbReference type="ARBA" id="ARBA00022598"/>
    </source>
</evidence>
<dbReference type="Proteomes" id="UP000633136">
    <property type="component" value="Unassembled WGS sequence"/>
</dbReference>
<keyword evidence="2" id="KW-0092">Biotin</keyword>
<dbReference type="EC" id="6.3.4.15" evidence="3"/>
<dbReference type="InterPro" id="IPR003142">
    <property type="entry name" value="BPL_C"/>
</dbReference>
<evidence type="ECO:0000259" key="5">
    <source>
        <dbReference type="PROSITE" id="PS51733"/>
    </source>
</evidence>
<protein>
    <recommendedName>
        <fullName evidence="3">biotin--[biotin carboxyl-carrier protein] ligase</fullName>
        <ecNumber evidence="3">6.3.4.15</ecNumber>
    </recommendedName>
</protein>
<name>A0A917ARV4_9MICC</name>
<dbReference type="GO" id="GO:0005737">
    <property type="term" value="C:cytoplasm"/>
    <property type="evidence" value="ECO:0007669"/>
    <property type="project" value="TreeGrafter"/>
</dbReference>
<sequence length="310" mass="33042">MTDSEAPDPQSCPAPQLRPLDEPHLQRRLVEQGPFARLERVDSIASTNARLVQELSGAAGAGWPHLCVLTAEEQTGGSGRLGRSWASPRHSSLSTSVVLRPALPAQGLAWISLLAGTALTEVLREEYGLEAQLKWPNDVHIRGRKISGILAALAGGGPDAGGALILGCGINVLLTEDQLPTPTSTSVLLELQRAQQDGQTQRAQHSDLRTALLAAFLERFAATLTEAESQGSVAPLCPRITAVMDTIGQEVRVELPGGSAERGTAVGLQPDGALLVEVTHRRREADGPWEEQAAEQRSFSAGDVVHLRRR</sequence>
<proteinExistence type="predicted"/>
<evidence type="ECO:0000256" key="2">
    <source>
        <dbReference type="ARBA" id="ARBA00023267"/>
    </source>
</evidence>
<evidence type="ECO:0000313" key="7">
    <source>
        <dbReference type="Proteomes" id="UP000633136"/>
    </source>
</evidence>
<dbReference type="InterPro" id="IPR045864">
    <property type="entry name" value="aa-tRNA-synth_II/BPL/LPL"/>
</dbReference>
<dbReference type="SUPFAM" id="SSF55681">
    <property type="entry name" value="Class II aaRS and biotin synthetases"/>
    <property type="match status" value="1"/>
</dbReference>
<feature type="region of interest" description="Disordered" evidence="4">
    <location>
        <begin position="285"/>
        <end position="310"/>
    </location>
</feature>
<dbReference type="PANTHER" id="PTHR12835:SF5">
    <property type="entry name" value="BIOTIN--PROTEIN LIGASE"/>
    <property type="match status" value="1"/>
</dbReference>
<dbReference type="CDD" id="cd16442">
    <property type="entry name" value="BPL"/>
    <property type="match status" value="1"/>
</dbReference>
<evidence type="ECO:0000313" key="6">
    <source>
        <dbReference type="EMBL" id="GGE70313.1"/>
    </source>
</evidence>
<gene>
    <name evidence="6" type="primary">birA</name>
    <name evidence="6" type="ORF">GCM10011401_16950</name>
</gene>
<accession>A0A917ARV4</accession>
<dbReference type="Pfam" id="PF02237">
    <property type="entry name" value="BPL_C"/>
    <property type="match status" value="1"/>
</dbReference>
<dbReference type="Gene3D" id="3.30.930.10">
    <property type="entry name" value="Bira Bifunctional Protein, Domain 2"/>
    <property type="match status" value="1"/>
</dbReference>
<feature type="region of interest" description="Disordered" evidence="4">
    <location>
        <begin position="1"/>
        <end position="22"/>
    </location>
</feature>
<reference evidence="6" key="1">
    <citation type="journal article" date="2014" name="Int. J. Syst. Evol. Microbiol.">
        <title>Complete genome sequence of Corynebacterium casei LMG S-19264T (=DSM 44701T), isolated from a smear-ripened cheese.</title>
        <authorList>
            <consortium name="US DOE Joint Genome Institute (JGI-PGF)"/>
            <person name="Walter F."/>
            <person name="Albersmeier A."/>
            <person name="Kalinowski J."/>
            <person name="Ruckert C."/>
        </authorList>
    </citation>
    <scope>NUCLEOTIDE SEQUENCE</scope>
    <source>
        <strain evidence="6">CGMCC 1.15388</strain>
    </source>
</reference>
<dbReference type="InterPro" id="IPR004408">
    <property type="entry name" value="Biotin_CoA_COase_ligase"/>
</dbReference>
<evidence type="ECO:0000256" key="4">
    <source>
        <dbReference type="SAM" id="MobiDB-lite"/>
    </source>
</evidence>
<dbReference type="Pfam" id="PF03099">
    <property type="entry name" value="BPL_LplA_LipB"/>
    <property type="match status" value="1"/>
</dbReference>
<dbReference type="AlphaFoldDB" id="A0A917ARV4"/>
<dbReference type="InterPro" id="IPR004143">
    <property type="entry name" value="BPL_LPL_catalytic"/>
</dbReference>
<dbReference type="Gene3D" id="2.30.30.100">
    <property type="match status" value="1"/>
</dbReference>
<dbReference type="EMBL" id="BMIS01000006">
    <property type="protein sequence ID" value="GGE70313.1"/>
    <property type="molecule type" value="Genomic_DNA"/>
</dbReference>
<dbReference type="PROSITE" id="PS51733">
    <property type="entry name" value="BPL_LPL_CATALYTIC"/>
    <property type="match status" value="1"/>
</dbReference>
<dbReference type="RefSeq" id="WP_188684642.1">
    <property type="nucleotide sequence ID" value="NZ_BMIS01000006.1"/>
</dbReference>
<reference evidence="6" key="2">
    <citation type="submission" date="2020-09" db="EMBL/GenBank/DDBJ databases">
        <authorList>
            <person name="Sun Q."/>
            <person name="Zhou Y."/>
        </authorList>
    </citation>
    <scope>NUCLEOTIDE SEQUENCE</scope>
    <source>
        <strain evidence="6">CGMCC 1.15388</strain>
    </source>
</reference>
<keyword evidence="7" id="KW-1185">Reference proteome</keyword>
<dbReference type="GO" id="GO:0004077">
    <property type="term" value="F:biotin--[biotin carboxyl-carrier protein] ligase activity"/>
    <property type="evidence" value="ECO:0007669"/>
    <property type="project" value="UniProtKB-EC"/>
</dbReference>
<organism evidence="6 7">
    <name type="scientific">Nesterenkonia cremea</name>
    <dbReference type="NCBI Taxonomy" id="1882340"/>
    <lineage>
        <taxon>Bacteria</taxon>
        <taxon>Bacillati</taxon>
        <taxon>Actinomycetota</taxon>
        <taxon>Actinomycetes</taxon>
        <taxon>Micrococcales</taxon>
        <taxon>Micrococcaceae</taxon>
        <taxon>Nesterenkonia</taxon>
    </lineage>
</organism>
<keyword evidence="1 6" id="KW-0436">Ligase</keyword>
<feature type="domain" description="BPL/LPL catalytic" evidence="5">
    <location>
        <begin position="42"/>
        <end position="224"/>
    </location>
</feature>
<comment type="caution">
    <text evidence="6">The sequence shown here is derived from an EMBL/GenBank/DDBJ whole genome shotgun (WGS) entry which is preliminary data.</text>
</comment>
<dbReference type="PANTHER" id="PTHR12835">
    <property type="entry name" value="BIOTIN PROTEIN LIGASE"/>
    <property type="match status" value="1"/>
</dbReference>
<evidence type="ECO:0000256" key="3">
    <source>
        <dbReference type="ARBA" id="ARBA00024227"/>
    </source>
</evidence>
<dbReference type="NCBIfam" id="TIGR00121">
    <property type="entry name" value="birA_ligase"/>
    <property type="match status" value="1"/>
</dbReference>